<dbReference type="KEGG" id="swf:E3E12_01335"/>
<dbReference type="RefSeq" id="WP_141443979.1">
    <property type="nucleotide sequence ID" value="NZ_CP038231.1"/>
</dbReference>
<dbReference type="OrthoDB" id="7284935at2"/>
<protein>
    <submittedName>
        <fullName evidence="2">Uncharacterized protein</fullName>
    </submittedName>
</protein>
<reference evidence="2 3" key="1">
    <citation type="submission" date="2019-03" db="EMBL/GenBank/DDBJ databases">
        <title>The complete genome sequence of Swingsia_sp. F3b2 LMG30590(T).</title>
        <authorList>
            <person name="Chua K.-O."/>
            <person name="Chan K.-G."/>
            <person name="See-Too W.-S."/>
        </authorList>
    </citation>
    <scope>NUCLEOTIDE SEQUENCE [LARGE SCALE GENOMIC DNA]</scope>
    <source>
        <strain evidence="2 3">F3b2</strain>
    </source>
</reference>
<dbReference type="AlphaFoldDB" id="A0A4Y6UCS9"/>
<accession>A0A4Y6UCS9</accession>
<proteinExistence type="predicted"/>
<organism evidence="2 3">
    <name type="scientific">Formicincola oecophyllae</name>
    <dbReference type="NCBI Taxonomy" id="2558361"/>
    <lineage>
        <taxon>Bacteria</taxon>
        <taxon>Pseudomonadati</taxon>
        <taxon>Pseudomonadota</taxon>
        <taxon>Alphaproteobacteria</taxon>
        <taxon>Acetobacterales</taxon>
        <taxon>Acetobacteraceae</taxon>
        <taxon>Formicincola</taxon>
    </lineage>
</organism>
<dbReference type="EMBL" id="CP038231">
    <property type="protein sequence ID" value="QDH14276.1"/>
    <property type="molecule type" value="Genomic_DNA"/>
</dbReference>
<keyword evidence="3" id="KW-1185">Reference proteome</keyword>
<evidence type="ECO:0000313" key="2">
    <source>
        <dbReference type="EMBL" id="QDH14276.1"/>
    </source>
</evidence>
<sequence length="130" mass="13795">MEKPFLSRRAGVGLALALLASACAAPALQNAQVLNSMVGQSELKLIETFGVPNSSYQVGGHTFLAYSATITDYTSDGPGWGWGWGGGPWGYWDGPGWGWSGGYATTYSCSTTFDITNNIVISWKMRGNGC</sequence>
<name>A0A4Y6UCS9_9PROT</name>
<evidence type="ECO:0000313" key="3">
    <source>
        <dbReference type="Proteomes" id="UP000318709"/>
    </source>
</evidence>
<feature type="chain" id="PRO_5021438161" evidence="1">
    <location>
        <begin position="25"/>
        <end position="130"/>
    </location>
</feature>
<feature type="signal peptide" evidence="1">
    <location>
        <begin position="1"/>
        <end position="24"/>
    </location>
</feature>
<dbReference type="PROSITE" id="PS51257">
    <property type="entry name" value="PROKAR_LIPOPROTEIN"/>
    <property type="match status" value="1"/>
</dbReference>
<keyword evidence="1" id="KW-0732">Signal</keyword>
<evidence type="ECO:0000256" key="1">
    <source>
        <dbReference type="SAM" id="SignalP"/>
    </source>
</evidence>
<dbReference type="Proteomes" id="UP000318709">
    <property type="component" value="Chromosome"/>
</dbReference>
<gene>
    <name evidence="2" type="ORF">E3E12_01335</name>
</gene>